<reference evidence="2" key="1">
    <citation type="submission" date="2020-02" db="EMBL/GenBank/DDBJ databases">
        <authorList>
            <person name="Meier V. D."/>
        </authorList>
    </citation>
    <scope>NUCLEOTIDE SEQUENCE</scope>
    <source>
        <strain evidence="2">AVDCRST_MAG27</strain>
    </source>
</reference>
<accession>A0A6J4IB25</accession>
<feature type="compositionally biased region" description="Polar residues" evidence="1">
    <location>
        <begin position="1"/>
        <end position="10"/>
    </location>
</feature>
<feature type="compositionally biased region" description="Low complexity" evidence="1">
    <location>
        <begin position="24"/>
        <end position="41"/>
    </location>
</feature>
<feature type="region of interest" description="Disordered" evidence="1">
    <location>
        <begin position="1"/>
        <end position="41"/>
    </location>
</feature>
<evidence type="ECO:0000313" key="2">
    <source>
        <dbReference type="EMBL" id="CAA9247467.1"/>
    </source>
</evidence>
<protein>
    <submittedName>
        <fullName evidence="2">Uncharacterized protein</fullName>
    </submittedName>
</protein>
<dbReference type="EMBL" id="CADCTD010000076">
    <property type="protein sequence ID" value="CAA9247467.1"/>
    <property type="molecule type" value="Genomic_DNA"/>
</dbReference>
<feature type="non-terminal residue" evidence="2">
    <location>
        <position position="64"/>
    </location>
</feature>
<evidence type="ECO:0000256" key="1">
    <source>
        <dbReference type="SAM" id="MobiDB-lite"/>
    </source>
</evidence>
<dbReference type="AlphaFoldDB" id="A0A6J4IB25"/>
<name>A0A6J4IB25_9PROT</name>
<gene>
    <name evidence="2" type="ORF">AVDCRST_MAG27-1845</name>
</gene>
<proteinExistence type="predicted"/>
<sequence length="64" mass="6733">CPTTITTTAWSIPMAGRPSRCPGARSRWPSPSRAASPWPTTATMTAWSTTMAGPAPSEAARRTS</sequence>
<organism evidence="2">
    <name type="scientific">uncultured Craurococcus sp</name>
    <dbReference type="NCBI Taxonomy" id="1135998"/>
    <lineage>
        <taxon>Bacteria</taxon>
        <taxon>Pseudomonadati</taxon>
        <taxon>Pseudomonadota</taxon>
        <taxon>Alphaproteobacteria</taxon>
        <taxon>Acetobacterales</taxon>
        <taxon>Acetobacteraceae</taxon>
        <taxon>Craurococcus</taxon>
        <taxon>environmental samples</taxon>
    </lineage>
</organism>
<feature type="non-terminal residue" evidence="2">
    <location>
        <position position="1"/>
    </location>
</feature>